<dbReference type="Pfam" id="PF00404">
    <property type="entry name" value="Dockerin_1"/>
    <property type="match status" value="1"/>
</dbReference>
<feature type="region of interest" description="Disordered" evidence="4">
    <location>
        <begin position="2183"/>
        <end position="2206"/>
    </location>
</feature>
<feature type="domain" description="SD-repeat containing protein B" evidence="5">
    <location>
        <begin position="561"/>
        <end position="684"/>
    </location>
</feature>
<evidence type="ECO:0000256" key="2">
    <source>
        <dbReference type="ARBA" id="ARBA00022525"/>
    </source>
</evidence>
<dbReference type="Pfam" id="PF17210">
    <property type="entry name" value="SdrD_B"/>
    <property type="match status" value="9"/>
</dbReference>
<dbReference type="Pfam" id="PF24269">
    <property type="entry name" value="DUF7467"/>
    <property type="match status" value="3"/>
</dbReference>
<organism evidence="7 8">
    <name type="scientific">Stieleria neptunia</name>
    <dbReference type="NCBI Taxonomy" id="2527979"/>
    <lineage>
        <taxon>Bacteria</taxon>
        <taxon>Pseudomonadati</taxon>
        <taxon>Planctomycetota</taxon>
        <taxon>Planctomycetia</taxon>
        <taxon>Pirellulales</taxon>
        <taxon>Pirellulaceae</taxon>
        <taxon>Stieleria</taxon>
    </lineage>
</organism>
<feature type="domain" description="DUF7467" evidence="6">
    <location>
        <begin position="1368"/>
        <end position="1483"/>
    </location>
</feature>
<dbReference type="GO" id="GO:0000272">
    <property type="term" value="P:polysaccharide catabolic process"/>
    <property type="evidence" value="ECO:0007669"/>
    <property type="project" value="InterPro"/>
</dbReference>
<evidence type="ECO:0000256" key="1">
    <source>
        <dbReference type="ARBA" id="ARBA00004613"/>
    </source>
</evidence>
<feature type="domain" description="SD-repeat containing protein B" evidence="5">
    <location>
        <begin position="1201"/>
        <end position="1324"/>
    </location>
</feature>
<dbReference type="CDD" id="cd14256">
    <property type="entry name" value="Dockerin_I"/>
    <property type="match status" value="1"/>
</dbReference>
<dbReference type="InterPro" id="IPR055890">
    <property type="entry name" value="DUF7467"/>
</dbReference>
<dbReference type="InterPro" id="IPR033764">
    <property type="entry name" value="Sdr_B"/>
</dbReference>
<dbReference type="PANTHER" id="PTHR23303:SF15">
    <property type="entry name" value="COLOSSIN-A"/>
    <property type="match status" value="1"/>
</dbReference>
<feature type="domain" description="SD-repeat containing protein B" evidence="5">
    <location>
        <begin position="689"/>
        <end position="812"/>
    </location>
</feature>
<dbReference type="KEGG" id="snep:Enr13x_41290"/>
<dbReference type="Gene3D" id="1.10.1330.10">
    <property type="entry name" value="Dockerin domain"/>
    <property type="match status" value="1"/>
</dbReference>
<dbReference type="SUPFAM" id="SSF101898">
    <property type="entry name" value="NHL repeat"/>
    <property type="match status" value="1"/>
</dbReference>
<feature type="domain" description="DUF7467" evidence="6">
    <location>
        <begin position="1933"/>
        <end position="2043"/>
    </location>
</feature>
<dbReference type="InterPro" id="IPR036439">
    <property type="entry name" value="Dockerin_dom_sf"/>
</dbReference>
<feature type="domain" description="SD-repeat containing protein B" evidence="5">
    <location>
        <begin position="1073"/>
        <end position="1196"/>
    </location>
</feature>
<proteinExistence type="predicted"/>
<dbReference type="InterPro" id="IPR002105">
    <property type="entry name" value="Dockerin_1_rpt"/>
</dbReference>
<dbReference type="GO" id="GO:0005576">
    <property type="term" value="C:extracellular region"/>
    <property type="evidence" value="ECO:0007669"/>
    <property type="project" value="UniProtKB-SubCell"/>
</dbReference>
<dbReference type="Gene3D" id="2.60.40.10">
    <property type="entry name" value="Immunoglobulins"/>
    <property type="match status" value="9"/>
</dbReference>
<dbReference type="PANTHER" id="PTHR23303">
    <property type="entry name" value="CARBOXYPEPTIDASE REGULATORY REGION-CONTAINING"/>
    <property type="match status" value="1"/>
</dbReference>
<feature type="domain" description="SD-repeat containing protein B" evidence="5">
    <location>
        <begin position="433"/>
        <end position="556"/>
    </location>
</feature>
<dbReference type="EMBL" id="CP037423">
    <property type="protein sequence ID" value="QDV44265.1"/>
    <property type="molecule type" value="Genomic_DNA"/>
</dbReference>
<dbReference type="GO" id="GO:0004553">
    <property type="term" value="F:hydrolase activity, hydrolyzing O-glycosyl compounds"/>
    <property type="evidence" value="ECO:0007669"/>
    <property type="project" value="InterPro"/>
</dbReference>
<accession>A0A518HTS6</accession>
<evidence type="ECO:0000259" key="5">
    <source>
        <dbReference type="Pfam" id="PF17210"/>
    </source>
</evidence>
<dbReference type="InterPro" id="IPR018247">
    <property type="entry name" value="EF_Hand_1_Ca_BS"/>
</dbReference>
<feature type="domain" description="DUF7467" evidence="6">
    <location>
        <begin position="1638"/>
        <end position="1748"/>
    </location>
</feature>
<evidence type="ECO:0000256" key="3">
    <source>
        <dbReference type="ARBA" id="ARBA00022729"/>
    </source>
</evidence>
<comment type="subcellular location">
    <subcellularLocation>
        <location evidence="1">Secreted</location>
    </subcellularLocation>
</comment>
<keyword evidence="3" id="KW-0732">Signal</keyword>
<dbReference type="InterPro" id="IPR051417">
    <property type="entry name" value="SDr/BOS_complex"/>
</dbReference>
<feature type="domain" description="SD-repeat containing protein B" evidence="5">
    <location>
        <begin position="817"/>
        <end position="940"/>
    </location>
</feature>
<feature type="domain" description="SD-repeat containing protein B" evidence="5">
    <location>
        <begin position="945"/>
        <end position="1068"/>
    </location>
</feature>
<feature type="region of interest" description="Disordered" evidence="4">
    <location>
        <begin position="1490"/>
        <end position="1513"/>
    </location>
</feature>
<dbReference type="InterPro" id="IPR011042">
    <property type="entry name" value="6-blade_b-propeller_TolB-like"/>
</dbReference>
<dbReference type="SUPFAM" id="SSF63446">
    <property type="entry name" value="Type I dockerin domain"/>
    <property type="match status" value="1"/>
</dbReference>
<dbReference type="PROSITE" id="PS00018">
    <property type="entry name" value="EF_HAND_1"/>
    <property type="match status" value="1"/>
</dbReference>
<dbReference type="Gene3D" id="2.120.10.30">
    <property type="entry name" value="TolB, C-terminal domain"/>
    <property type="match status" value="1"/>
</dbReference>
<keyword evidence="2" id="KW-0964">Secreted</keyword>
<protein>
    <submittedName>
        <fullName evidence="7">Serine-aspartate repeat-containing protein D</fullName>
    </submittedName>
</protein>
<evidence type="ECO:0000259" key="6">
    <source>
        <dbReference type="Pfam" id="PF24269"/>
    </source>
</evidence>
<keyword evidence="8" id="KW-1185">Reference proteome</keyword>
<name>A0A518HTS6_9BACT</name>
<feature type="domain" description="SD-repeat containing protein B" evidence="5">
    <location>
        <begin position="12"/>
        <end position="85"/>
    </location>
</feature>
<evidence type="ECO:0000313" key="8">
    <source>
        <dbReference type="Proteomes" id="UP000319004"/>
    </source>
</evidence>
<sequence length="2577" mass="267414">MLLANDFLAGTAFIDSNSNGKLDTTESYLAGATIELRESVANGNGLIATQVTDAQGGYFFGGLTPGDYQLVNLAASGYNASSSDALSKISPVTGTSTNSINVQLLDPADLTASIDINRYNQLGLFRNFSYNIFGTQVSASGGQLPAKLHSNALTPNPTDEFLTLCVDLFNDLGNGVNGPFVVTPDSNPIGSGTPHNAERVAYLYNHYGQSALPSASAAALQIAVWELLYDADAGDPDGNLSAGNFRVTSNPGSAVLNQAAFYLTDSLNKSESAVFLNVPPPSPAVPTLTRTQGIIVTGSFNFGNIPGAGDVSLGDFVWEDLNADGIQDPGEPGIGGVTVYLKDASGTIIDDTTTGLNGAYLFDDLPPGTYSVQFVQPFGYSGISPANEGVNDNIDSDGVPDADPLMNLMTATTTLTAGQSDLSLDQGFYRLAALGDFVWEDTNGNGQQDVGEPGVNGVTVLLKKDGVLTGDSTVTANIDLDGDGTPDGDGGYKFAGLTPGDYSVQFVLPGGQVFTTVNAAGVPDDLDSDADPAMSGMTQTVTLESGDYDRTLDAGLITPAALGDFVWEDTNGNGQQDVGEPGVNGVTVLLKKDGVLTGDSTVTANIDLDGDGTPDGDGGYKFAGLTPGDYSVQFVLPGGQVFTTVNAAGVPDDLDSDADPAMSGMTQTVTLESGDYDRTLDAGLITPAALGDFVWEDTNGNGQQDVGEPGVNGVTVLLKKDGVLTGDSTVTANIDLDGDGTPDGDGGYKFAGLTPGDYSVQFVLPGGQVFTTVNAAGVPDDLDSDADPAMSGMTQTVTLESGDYDRTLDAGLITPAALGDFVWEDTNGNGQQDVGEPGVNGVTVLLKKDGVLTGDSTVTANIDLDGDGTPDGDGGYKFAGLTPGDYSVQFVLPGGQVFTTVNAAGVPDDLDSDADPAMSGMTQTVTLESGDYDRTLDAGLITPAALGDFVWEDTNGNGQQDVGEPGVNGVTVLLKKDGVLTGDSTVTANIDLDGDGTPDGDGGYKFAGLTPGDYSVQFVLPGGQVFTTVNAAGVPDDLDSDADPAMSGMTQTVTLESGDYDRTLDAGLITPAALGDFVWEDTNGNGQQDVGEPGVNGVTVLLKKDGVLTGDSTVTANIDLDGDGTPDGDGGYKFAGLTPGDYSVQFVLPGGQVFTTVNAAGVPDDLDSDADPAMSGMTQTVTLESGDYDRTLDAGLITPAALGDFVWEDTNGNGQQDVGEPGVNGVTVLLKKDGVLTGDSTVTANIDLDGDGTPDGDGGYKFAGLTPGDYSVQFVLPGGQVFTTVNAAGVPDDLDSDADPAMSGMTQTVTLESGDYDRTLDAGLVAPAAPEIDIEKFTRIDVNPIDIEKLVRVESPAIQGDVCEVLNKPVSLTFQYIPSTDFNPLQPSGKAGVLANNGLDDDGTSYVVVSKNDDPNDFGDIFFQGDVSEDELFTASGSFGSNTYFFFFDEMGGPLLQSFHYHTSCSAPIILGAQPLSATLVGYNDGTPGGDIQAPDYGPGVNDADADTPSGPSAAAGDTVVFTYVVTNPVPGTELSNIQVEDLVLAPPGGVEFEPDPVSEGGFNVGDTDRDNNLDSGEVWLYVSTTSVTSTTPTGLHIDKATVVGTNSGGGEVMDMDPAHFTVTAGITQGDQCDINGKVVSLTFEYIPGTTVVTGQDSSKATATGMIDDDGESYIVVGDGDLFEGTVVEGATFTVSGNFGSNTVFEIYDSFAAFQANASPLQTLEYHTSCSQPIQLGDVVGSVILVGYDGEDGSATLPPTMDPPVIDFGGILFTTDAPFDPNNIGLNADSPTGPVAQLGEKATWTYVVSNPGNVPLSIISVFDDNETNDQIPGLGSDDFEPAPVEKAGGFNIGDDNNDGLLDPNETWYYQAMEIVTEPGQHKNTAKVRAEDSAGTMVMDSDMSNHIVNPLVFEKYVYVPTPPSSEDQCDVNGKVVTLSFEYSPGTVVLSGQDSSKATATGTPDNDGESYIVVGGGDLFEGIVAAGAVFDVGGSFGSNTVFEIYDDFAAFQAGDDPLQVLEYHTSCSQPIQLGDTVGSVVLVGYEGEDGSATQATGLGDPADSPTGPSVIAGDEVVFYYEVANVGNVGLTNVEVTDDQGLLPILDEGDVNNNNILDPGEVWIYSAAIIASSPGQQMNVGTVTANSVDDLTGEAELTASDLAHHFVETLKFFVVDKSDDANYSYTDGGRPISDSPLADGNSDPRGISADQNGDLKWVIDKDKHVYVYNSDGSLARSWKANGIGGEAEGIAVHPDPNDTGLWIVDKKEKAVFYYATGKTHSGGDLDPTSSFSLNLDDDIDSKNDHPKGLTTDGVSLWVVDDDGGTEKVFKYSIATGALVGSWEIADEALEEPRGITVDPNGGSTIWIVDKKSDTVYQFDDATGVVSGSESSDAMFALAGENADPEGIADPILAVTEKIDGTSRYDVSGDGEVSAIDALRIINAMSMVDSEGEVIRNVGNAAMDLNRDGKISAIDALMIINYLGSAEYAQSAQVKQGNSVPDVSPISESTQGDQHRVAEINNPYLNVALEDASNQLADSLRFSNQSNLGSDRDTQSKDDLFGEFGREEEDLEVPLSYYGLF</sequence>
<gene>
    <name evidence="7" type="primary">sdrD_4</name>
    <name evidence="7" type="ORF">Enr13x_41290</name>
</gene>
<dbReference type="InterPro" id="IPR013783">
    <property type="entry name" value="Ig-like_fold"/>
</dbReference>
<dbReference type="Proteomes" id="UP000319004">
    <property type="component" value="Chromosome"/>
</dbReference>
<evidence type="ECO:0000313" key="7">
    <source>
        <dbReference type="EMBL" id="QDV44265.1"/>
    </source>
</evidence>
<feature type="domain" description="SD-repeat containing protein B" evidence="5">
    <location>
        <begin position="312"/>
        <end position="428"/>
    </location>
</feature>
<dbReference type="SUPFAM" id="SSF117074">
    <property type="entry name" value="Hypothetical protein PA1324"/>
    <property type="match status" value="9"/>
</dbReference>
<reference evidence="7 8" key="1">
    <citation type="submission" date="2019-03" db="EMBL/GenBank/DDBJ databases">
        <title>Deep-cultivation of Planctomycetes and their phenomic and genomic characterization uncovers novel biology.</title>
        <authorList>
            <person name="Wiegand S."/>
            <person name="Jogler M."/>
            <person name="Boedeker C."/>
            <person name="Pinto D."/>
            <person name="Vollmers J."/>
            <person name="Rivas-Marin E."/>
            <person name="Kohn T."/>
            <person name="Peeters S.H."/>
            <person name="Heuer A."/>
            <person name="Rast P."/>
            <person name="Oberbeckmann S."/>
            <person name="Bunk B."/>
            <person name="Jeske O."/>
            <person name="Meyerdierks A."/>
            <person name="Storesund J.E."/>
            <person name="Kallscheuer N."/>
            <person name="Luecker S."/>
            <person name="Lage O.M."/>
            <person name="Pohl T."/>
            <person name="Merkel B.J."/>
            <person name="Hornburger P."/>
            <person name="Mueller R.-W."/>
            <person name="Bruemmer F."/>
            <person name="Labrenz M."/>
            <person name="Spormann A.M."/>
            <person name="Op den Camp H."/>
            <person name="Overmann J."/>
            <person name="Amann R."/>
            <person name="Jetten M.S.M."/>
            <person name="Mascher T."/>
            <person name="Medema M.H."/>
            <person name="Devos D.P."/>
            <person name="Kaster A.-K."/>
            <person name="Ovreas L."/>
            <person name="Rohde M."/>
            <person name="Galperin M.Y."/>
            <person name="Jogler C."/>
        </authorList>
    </citation>
    <scope>NUCLEOTIDE SEQUENCE [LARGE SCALE GENOMIC DNA]</scope>
    <source>
        <strain evidence="7 8">Enr13</strain>
    </source>
</reference>
<evidence type="ECO:0000256" key="4">
    <source>
        <dbReference type="SAM" id="MobiDB-lite"/>
    </source>
</evidence>